<name>A0ABS4KWN1_STRAV</name>
<comment type="caution">
    <text evidence="2">The sequence shown here is derived from an EMBL/GenBank/DDBJ whole genome shotgun (WGS) entry which is preliminary data.</text>
</comment>
<evidence type="ECO:0000313" key="2">
    <source>
        <dbReference type="EMBL" id="MBP2034438.1"/>
    </source>
</evidence>
<protein>
    <submittedName>
        <fullName evidence="2">Uncharacterized protein</fullName>
    </submittedName>
</protein>
<evidence type="ECO:0000313" key="3">
    <source>
        <dbReference type="Proteomes" id="UP001519310"/>
    </source>
</evidence>
<keyword evidence="3" id="KW-1185">Reference proteome</keyword>
<organism evidence="2 3">
    <name type="scientific">Streptomyces avidinii</name>
    <dbReference type="NCBI Taxonomy" id="1895"/>
    <lineage>
        <taxon>Bacteria</taxon>
        <taxon>Bacillati</taxon>
        <taxon>Actinomycetota</taxon>
        <taxon>Actinomycetes</taxon>
        <taxon>Kitasatosporales</taxon>
        <taxon>Streptomycetaceae</taxon>
        <taxon>Streptomyces</taxon>
    </lineage>
</organism>
<dbReference type="RefSeq" id="WP_229920110.1">
    <property type="nucleotide sequence ID" value="NZ_BMVL01000002.1"/>
</dbReference>
<sequence>MALFGIPHLLFGDTPFASARVWFLVGFLAAVAGAVRVLTGGGSLAIERTGR</sequence>
<proteinExistence type="predicted"/>
<keyword evidence="1" id="KW-1133">Transmembrane helix</keyword>
<keyword evidence="1" id="KW-0472">Membrane</keyword>
<dbReference type="EMBL" id="JAGGLQ010000001">
    <property type="protein sequence ID" value="MBP2034438.1"/>
    <property type="molecule type" value="Genomic_DNA"/>
</dbReference>
<reference evidence="2 3" key="1">
    <citation type="submission" date="2021-03" db="EMBL/GenBank/DDBJ databases">
        <title>Genomic Encyclopedia of Type Strains, Phase IV (KMG-IV): sequencing the most valuable type-strain genomes for metagenomic binning, comparative biology and taxonomic classification.</title>
        <authorList>
            <person name="Goeker M."/>
        </authorList>
    </citation>
    <scope>NUCLEOTIDE SEQUENCE [LARGE SCALE GENOMIC DNA]</scope>
    <source>
        <strain evidence="2 3">DSM 40526</strain>
    </source>
</reference>
<accession>A0ABS4KWN1</accession>
<dbReference type="Proteomes" id="UP001519310">
    <property type="component" value="Unassembled WGS sequence"/>
</dbReference>
<evidence type="ECO:0000256" key="1">
    <source>
        <dbReference type="SAM" id="Phobius"/>
    </source>
</evidence>
<gene>
    <name evidence="2" type="ORF">J2Z77_000222</name>
</gene>
<keyword evidence="1" id="KW-0812">Transmembrane</keyword>
<feature type="transmembrane region" description="Helical" evidence="1">
    <location>
        <begin position="20"/>
        <end position="46"/>
    </location>
</feature>